<accession>A6G3B7</accession>
<dbReference type="AlphaFoldDB" id="A6G3B7"/>
<feature type="non-terminal residue" evidence="2">
    <location>
        <position position="1"/>
    </location>
</feature>
<dbReference type="EMBL" id="ABCS01000018">
    <property type="protein sequence ID" value="EDM79524.1"/>
    <property type="molecule type" value="Genomic_DNA"/>
</dbReference>
<evidence type="ECO:0000313" key="2">
    <source>
        <dbReference type="EMBL" id="EDM79524.1"/>
    </source>
</evidence>
<comment type="caution">
    <text evidence="2">The sequence shown here is derived from an EMBL/GenBank/DDBJ whole genome shotgun (WGS) entry which is preliminary data.</text>
</comment>
<dbReference type="Proteomes" id="UP000005801">
    <property type="component" value="Unassembled WGS sequence"/>
</dbReference>
<sequence>RGEWTEGGEVVPPKGGRGVAKVRRAVFNLCFRAGEASRGRLLQPIARGMFWRPSHLEGVIEDAVHRDNYLILGGPMAITCLADAVTNILDLVYACIHGNYALALSDWLEHLSVRPFDARTYPPRLAMGMWIIAHGDELEARGRLTRARASEWHQLKRPQTLPSPPPWPTIPGSSRRAQGHGFKVNPFVAERLNILRELLTGQVPPRPKPDGTPKPAIEASPKTELAQPNFPVWLTAAAYERGGRKPPSVTHNTTYGVDLDMPIPNLPSAKGRNASEVWRTFELTMTALSEPRANAEPLAPLYEMIDQMRLSLARSQRVRPQDLDFPSYYSEPEVFAQVVSLLQGLLLTLPSRLYFADPLAALAAVGSVSDALGGPEHNDRVRVHALHYSLELTGHHNHVHVDWLSAEALDGDFTLAPRWARNPALWKTLTKNERRSIQGTLDNLERPYFIARRASTHAAGQALDIRALSSQLATQADGLKFPIGGVEGIRNTDNLLRWYRRYFRRRGRYGSVECQLPLTRPRDDEQSPDKGA</sequence>
<feature type="region of interest" description="Disordered" evidence="1">
    <location>
        <begin position="201"/>
        <end position="224"/>
    </location>
</feature>
<reference evidence="2 3" key="1">
    <citation type="submission" date="2007-06" db="EMBL/GenBank/DDBJ databases">
        <authorList>
            <person name="Shimkets L."/>
            <person name="Ferriera S."/>
            <person name="Johnson J."/>
            <person name="Kravitz S."/>
            <person name="Beeson K."/>
            <person name="Sutton G."/>
            <person name="Rogers Y.-H."/>
            <person name="Friedman R."/>
            <person name="Frazier M."/>
            <person name="Venter J.C."/>
        </authorList>
    </citation>
    <scope>NUCLEOTIDE SEQUENCE [LARGE SCALE GENOMIC DNA]</scope>
    <source>
        <strain evidence="2 3">SIR-1</strain>
    </source>
</reference>
<proteinExistence type="predicted"/>
<feature type="region of interest" description="Disordered" evidence="1">
    <location>
        <begin position="154"/>
        <end position="178"/>
    </location>
</feature>
<evidence type="ECO:0000313" key="3">
    <source>
        <dbReference type="Proteomes" id="UP000005801"/>
    </source>
</evidence>
<keyword evidence="3" id="KW-1185">Reference proteome</keyword>
<organism evidence="2 3">
    <name type="scientific">Plesiocystis pacifica SIR-1</name>
    <dbReference type="NCBI Taxonomy" id="391625"/>
    <lineage>
        <taxon>Bacteria</taxon>
        <taxon>Pseudomonadati</taxon>
        <taxon>Myxococcota</taxon>
        <taxon>Polyangia</taxon>
        <taxon>Nannocystales</taxon>
        <taxon>Nannocystaceae</taxon>
        <taxon>Plesiocystis</taxon>
    </lineage>
</organism>
<protein>
    <submittedName>
        <fullName evidence="2">Uncharacterized protein</fullName>
    </submittedName>
</protein>
<name>A6G3B7_9BACT</name>
<evidence type="ECO:0000256" key="1">
    <source>
        <dbReference type="SAM" id="MobiDB-lite"/>
    </source>
</evidence>
<gene>
    <name evidence="2" type="ORF">PPSIR1_20889</name>
</gene>
<dbReference type="RefSeq" id="WP_006971216.1">
    <property type="nucleotide sequence ID" value="NZ_ABCS01000018.1"/>
</dbReference>